<dbReference type="InterPro" id="IPR004147">
    <property type="entry name" value="ABC1_dom"/>
</dbReference>
<organism evidence="3 4">
    <name type="scientific">Triparma columacea</name>
    <dbReference type="NCBI Taxonomy" id="722753"/>
    <lineage>
        <taxon>Eukaryota</taxon>
        <taxon>Sar</taxon>
        <taxon>Stramenopiles</taxon>
        <taxon>Ochrophyta</taxon>
        <taxon>Bolidophyceae</taxon>
        <taxon>Parmales</taxon>
        <taxon>Triparmaceae</taxon>
        <taxon>Triparma</taxon>
    </lineage>
</organism>
<proteinExistence type="inferred from homology"/>
<comment type="similarity">
    <text evidence="1">Belongs to the protein kinase superfamily. ADCK protein kinase family.</text>
</comment>
<feature type="domain" description="ABC1 atypical kinase-like" evidence="2">
    <location>
        <begin position="64"/>
        <end position="142"/>
    </location>
</feature>
<gene>
    <name evidence="3" type="ORF">TrCOL_g10806</name>
</gene>
<dbReference type="PANTHER" id="PTHR10566:SF113">
    <property type="entry name" value="PROTEIN ACTIVITY OF BC1 COMPLEX KINASE 7, CHLOROPLASTIC"/>
    <property type="match status" value="1"/>
</dbReference>
<comment type="caution">
    <text evidence="3">The sequence shown here is derived from an EMBL/GenBank/DDBJ whole genome shotgun (WGS) entry which is preliminary data.</text>
</comment>
<dbReference type="InterPro" id="IPR050154">
    <property type="entry name" value="UbiB_kinase"/>
</dbReference>
<dbReference type="EMBL" id="BRYA01000603">
    <property type="protein sequence ID" value="GMI25163.1"/>
    <property type="molecule type" value="Genomic_DNA"/>
</dbReference>
<evidence type="ECO:0000256" key="1">
    <source>
        <dbReference type="ARBA" id="ARBA00009670"/>
    </source>
</evidence>
<dbReference type="SUPFAM" id="SSF56112">
    <property type="entry name" value="Protein kinase-like (PK-like)"/>
    <property type="match status" value="2"/>
</dbReference>
<evidence type="ECO:0000259" key="2">
    <source>
        <dbReference type="Pfam" id="PF03109"/>
    </source>
</evidence>
<dbReference type="Pfam" id="PF03109">
    <property type="entry name" value="ABC1"/>
    <property type="match status" value="1"/>
</dbReference>
<dbReference type="Proteomes" id="UP001165065">
    <property type="component" value="Unassembled WGS sequence"/>
</dbReference>
<sequence length="231" mass="26475">MVKWTEIWGDGVEWVGMYMVKGRNVKEIQKLELWEEEGVGEGDRVGWWSWKFWGWGGNVKRGKGEVLKSVKRKVGVELWRMFFESGIIYADPHPGNVYVDEEGNVEICDFGMCLGDIDFQVRRMVAELIVGLEDGDRDKVRDVWGKLGMEVVDVETGEINGMDGVWEAAGMQWGGKEGDEVRRGRLRVSKVHGVYAMVQRMEFNIRGLGGGREWEGGKEARKWLEGRERID</sequence>
<dbReference type="OrthoDB" id="1668230at2759"/>
<evidence type="ECO:0000313" key="3">
    <source>
        <dbReference type="EMBL" id="GMI25163.1"/>
    </source>
</evidence>
<name>A0A9W7FX56_9STRA</name>
<dbReference type="PANTHER" id="PTHR10566">
    <property type="entry name" value="CHAPERONE-ACTIVITY OF BC1 COMPLEX CABC1 -RELATED"/>
    <property type="match status" value="1"/>
</dbReference>
<dbReference type="InterPro" id="IPR011009">
    <property type="entry name" value="Kinase-like_dom_sf"/>
</dbReference>
<evidence type="ECO:0000313" key="4">
    <source>
        <dbReference type="Proteomes" id="UP001165065"/>
    </source>
</evidence>
<accession>A0A9W7FX56</accession>
<dbReference type="AlphaFoldDB" id="A0A9W7FX56"/>
<reference evidence="4" key="1">
    <citation type="journal article" date="2023" name="Commun. Biol.">
        <title>Genome analysis of Parmales, the sister group of diatoms, reveals the evolutionary specialization of diatoms from phago-mixotrophs to photoautotrophs.</title>
        <authorList>
            <person name="Ban H."/>
            <person name="Sato S."/>
            <person name="Yoshikawa S."/>
            <person name="Yamada K."/>
            <person name="Nakamura Y."/>
            <person name="Ichinomiya M."/>
            <person name="Sato N."/>
            <person name="Blanc-Mathieu R."/>
            <person name="Endo H."/>
            <person name="Kuwata A."/>
            <person name="Ogata H."/>
        </authorList>
    </citation>
    <scope>NUCLEOTIDE SEQUENCE [LARGE SCALE GENOMIC DNA]</scope>
</reference>
<protein>
    <recommendedName>
        <fullName evidence="2">ABC1 atypical kinase-like domain-containing protein</fullName>
    </recommendedName>
</protein>
<keyword evidence="4" id="KW-1185">Reference proteome</keyword>